<dbReference type="GO" id="GO:0009279">
    <property type="term" value="C:cell outer membrane"/>
    <property type="evidence" value="ECO:0007669"/>
    <property type="project" value="UniProtKB-SubCell"/>
</dbReference>
<evidence type="ECO:0000313" key="16">
    <source>
        <dbReference type="EMBL" id="QDC37868.1"/>
    </source>
</evidence>
<evidence type="ECO:0000256" key="5">
    <source>
        <dbReference type="ARBA" id="ARBA00022692"/>
    </source>
</evidence>
<dbReference type="SUPFAM" id="SSF56935">
    <property type="entry name" value="Porins"/>
    <property type="match status" value="1"/>
</dbReference>
<evidence type="ECO:0000313" key="17">
    <source>
        <dbReference type="Proteomes" id="UP000311469"/>
    </source>
</evidence>
<comment type="similarity">
    <text evidence="11 12">Belongs to the TonB-dependent receptor family.</text>
</comment>
<evidence type="ECO:0000259" key="14">
    <source>
        <dbReference type="Pfam" id="PF00593"/>
    </source>
</evidence>
<evidence type="ECO:0000256" key="9">
    <source>
        <dbReference type="ARBA" id="ARBA00023136"/>
    </source>
</evidence>
<dbReference type="InterPro" id="IPR036942">
    <property type="entry name" value="Beta-barrel_TonB_sf"/>
</dbReference>
<keyword evidence="16" id="KW-0675">Receptor</keyword>
<dbReference type="KEGG" id="sufl:FIL70_12115"/>
<reference evidence="16 17" key="1">
    <citation type="submission" date="2019-06" db="EMBL/GenBank/DDBJ databases">
        <title>Genome organization and adaptive potential of archetypical organophosphate degarding Sphingobium fuliginis ATCC 27551.</title>
        <authorList>
            <person name="Sarwar A."/>
            <person name="Parthasarathy S."/>
            <person name="Singh C."/>
            <person name="Siddavattam D."/>
        </authorList>
    </citation>
    <scope>NUCLEOTIDE SEQUENCE [LARGE SCALE GENOMIC DNA]</scope>
    <source>
        <strain evidence="16 17">ATCC 27551</strain>
    </source>
</reference>
<dbReference type="Proteomes" id="UP000311469">
    <property type="component" value="Chromosome cSF1"/>
</dbReference>
<dbReference type="PROSITE" id="PS52016">
    <property type="entry name" value="TONB_DEPENDENT_REC_3"/>
    <property type="match status" value="1"/>
</dbReference>
<evidence type="ECO:0000256" key="10">
    <source>
        <dbReference type="ARBA" id="ARBA00023237"/>
    </source>
</evidence>
<gene>
    <name evidence="16" type="ORF">FIL70_12115</name>
</gene>
<feature type="domain" description="TonB-dependent receptor plug" evidence="15">
    <location>
        <begin position="55"/>
        <end position="161"/>
    </location>
</feature>
<evidence type="ECO:0000256" key="7">
    <source>
        <dbReference type="ARBA" id="ARBA00023065"/>
    </source>
</evidence>
<dbReference type="CDD" id="cd01347">
    <property type="entry name" value="ligand_gated_channel"/>
    <property type="match status" value="1"/>
</dbReference>
<evidence type="ECO:0000256" key="12">
    <source>
        <dbReference type="RuleBase" id="RU003357"/>
    </source>
</evidence>
<keyword evidence="10 11" id="KW-0998">Cell outer membrane</keyword>
<feature type="domain" description="TonB-dependent receptor-like beta-barrel" evidence="14">
    <location>
        <begin position="242"/>
        <end position="707"/>
    </location>
</feature>
<keyword evidence="4" id="KW-0410">Iron transport</keyword>
<keyword evidence="5 11" id="KW-0812">Transmembrane</keyword>
<keyword evidence="6" id="KW-0408">Iron</keyword>
<evidence type="ECO:0000256" key="1">
    <source>
        <dbReference type="ARBA" id="ARBA00004571"/>
    </source>
</evidence>
<evidence type="ECO:0000256" key="3">
    <source>
        <dbReference type="ARBA" id="ARBA00022452"/>
    </source>
</evidence>
<dbReference type="Gene3D" id="2.40.170.20">
    <property type="entry name" value="TonB-dependent receptor, beta-barrel domain"/>
    <property type="match status" value="1"/>
</dbReference>
<feature type="signal peptide" evidence="13">
    <location>
        <begin position="1"/>
        <end position="23"/>
    </location>
</feature>
<accession>A0A5B8CEA0</accession>
<evidence type="ECO:0000256" key="13">
    <source>
        <dbReference type="SAM" id="SignalP"/>
    </source>
</evidence>
<evidence type="ECO:0000256" key="8">
    <source>
        <dbReference type="ARBA" id="ARBA00023077"/>
    </source>
</evidence>
<dbReference type="InterPro" id="IPR000531">
    <property type="entry name" value="Beta-barrel_TonB"/>
</dbReference>
<keyword evidence="9 11" id="KW-0472">Membrane</keyword>
<evidence type="ECO:0000256" key="4">
    <source>
        <dbReference type="ARBA" id="ARBA00022496"/>
    </source>
</evidence>
<evidence type="ECO:0000256" key="11">
    <source>
        <dbReference type="PROSITE-ProRule" id="PRU01360"/>
    </source>
</evidence>
<keyword evidence="8 12" id="KW-0798">TonB box</keyword>
<dbReference type="PANTHER" id="PTHR32552">
    <property type="entry name" value="FERRICHROME IRON RECEPTOR-RELATED"/>
    <property type="match status" value="1"/>
</dbReference>
<feature type="chain" id="PRO_5022855761" evidence="13">
    <location>
        <begin position="24"/>
        <end position="743"/>
    </location>
</feature>
<name>A0A5B8CEA0_SPHSA</name>
<dbReference type="InterPro" id="IPR039426">
    <property type="entry name" value="TonB-dep_rcpt-like"/>
</dbReference>
<comment type="subcellular location">
    <subcellularLocation>
        <location evidence="1 11">Cell outer membrane</location>
        <topology evidence="1 11">Multi-pass membrane protein</topology>
    </subcellularLocation>
</comment>
<proteinExistence type="inferred from homology"/>
<evidence type="ECO:0000259" key="15">
    <source>
        <dbReference type="Pfam" id="PF07715"/>
    </source>
</evidence>
<evidence type="ECO:0000256" key="2">
    <source>
        <dbReference type="ARBA" id="ARBA00022448"/>
    </source>
</evidence>
<dbReference type="Pfam" id="PF00593">
    <property type="entry name" value="TonB_dep_Rec_b-barrel"/>
    <property type="match status" value="1"/>
</dbReference>
<keyword evidence="13" id="KW-0732">Signal</keyword>
<dbReference type="AlphaFoldDB" id="A0A5B8CEA0"/>
<dbReference type="PANTHER" id="PTHR32552:SF81">
    <property type="entry name" value="TONB-DEPENDENT OUTER MEMBRANE RECEPTOR"/>
    <property type="match status" value="1"/>
</dbReference>
<keyword evidence="7" id="KW-0406">Ion transport</keyword>
<dbReference type="GO" id="GO:0006826">
    <property type="term" value="P:iron ion transport"/>
    <property type="evidence" value="ECO:0007669"/>
    <property type="project" value="UniProtKB-KW"/>
</dbReference>
<dbReference type="RefSeq" id="WP_140042396.1">
    <property type="nucleotide sequence ID" value="NZ_CP041016.1"/>
</dbReference>
<dbReference type="InterPro" id="IPR012910">
    <property type="entry name" value="Plug_dom"/>
</dbReference>
<evidence type="ECO:0000256" key="6">
    <source>
        <dbReference type="ARBA" id="ARBA00023004"/>
    </source>
</evidence>
<organism evidence="16 17">
    <name type="scientific">Sphingobium fuliginis ATCC 27551</name>
    <dbReference type="NCBI Taxonomy" id="1208342"/>
    <lineage>
        <taxon>Bacteria</taxon>
        <taxon>Pseudomonadati</taxon>
        <taxon>Pseudomonadota</taxon>
        <taxon>Alphaproteobacteria</taxon>
        <taxon>Sphingomonadales</taxon>
        <taxon>Sphingomonadaceae</taxon>
        <taxon>Sphingobium</taxon>
    </lineage>
</organism>
<dbReference type="EMBL" id="CP041016">
    <property type="protein sequence ID" value="QDC37868.1"/>
    <property type="molecule type" value="Genomic_DNA"/>
</dbReference>
<keyword evidence="2 11" id="KW-0813">Transport</keyword>
<dbReference type="Pfam" id="PF07715">
    <property type="entry name" value="Plug"/>
    <property type="match status" value="1"/>
</dbReference>
<keyword evidence="3 11" id="KW-1134">Transmembrane beta strand</keyword>
<protein>
    <submittedName>
        <fullName evidence="16">TonB-dependent receptor</fullName>
    </submittedName>
</protein>
<sequence>MAHRYLTAGVCLAALVVAQPLWAQQAPGSATADASAQSGGLEEIIVTAQKRSESLQKVPIAIAAVTPQQLTNSGIQSTQGLAAALPGLQLLNIGGNVTPYVRGVGSGFAAAGLESPVATYVDGVYYANPADVNMDLFDIEQVSVIKGPQGTLFGRNATGGVLQITTREPSVTFGGRARIGFDEYETLRADGFVAGPLSETVRASLAGTFSHQGQGWGRNVFTGHDTYKADHIAGVRGKVEADLSDTTVIRLSADYSDRHGPMAMNFRALPGTGIAFPTPQPTRPWDTKSYVDAQNDYSGGGVSVTLDQDLGDLKLTMISAYRKSRNFFRLSPSVTTTPVLDIDSTDHSEQVTQEIQLASSDSGRLTWQTGFYYFYNKANRKQALFFRPGFAANLGLQVAGDPAVGPTIFPFDGENVDGTQRVDSAAAYAQATYRITDSTRFTAGFRYTWQWTKFHGTDVFTLPGGGTVTVADIAGEKSSFRKPTWRLALDHDFAPNVTGFVSYNRGVKSGGYNISTPINPVYLPEQLDSYEGGLKSELFQRRVRLNVSGFYYNYKNIQVPAFSTVLIIVNGASAELYGLDAELTAKLDDNLTLNAGANLLHARFKSFPGATFTTPLPNGQPNSGFPGDASGNTIPYSPKLTYTFGATYTIPSSVGEFALNATDSYNSGFMAEADNRLRQDSYHFLNASIAWTSPSKAFTARLYINNILNKAVVSQFSTVAGISYIGDYTNPPRIFGGSLEWNF</sequence>